<dbReference type="GO" id="GO:0071036">
    <property type="term" value="P:nuclear polyadenylation-dependent snoRNA catabolic process"/>
    <property type="evidence" value="ECO:0007669"/>
    <property type="project" value="TreeGrafter"/>
</dbReference>
<evidence type="ECO:0000313" key="8">
    <source>
        <dbReference type="EMBL" id="JAS33781.1"/>
    </source>
</evidence>
<feature type="domain" description="HRDC" evidence="7">
    <location>
        <begin position="458"/>
        <end position="538"/>
    </location>
</feature>
<proteinExistence type="inferred from homology"/>
<evidence type="ECO:0000259" key="7">
    <source>
        <dbReference type="PROSITE" id="PS50967"/>
    </source>
</evidence>
<dbReference type="Pfam" id="PF08066">
    <property type="entry name" value="PMC2NT"/>
    <property type="match status" value="1"/>
</dbReference>
<dbReference type="InterPro" id="IPR044876">
    <property type="entry name" value="HRDC_dom_sf"/>
</dbReference>
<feature type="region of interest" description="Disordered" evidence="6">
    <location>
        <begin position="711"/>
        <end position="743"/>
    </location>
</feature>
<reference evidence="8" key="1">
    <citation type="submission" date="2015-12" db="EMBL/GenBank/DDBJ databases">
        <title>De novo transcriptome assembly of four potential Pierce s Disease insect vectors from Arizona vineyards.</title>
        <authorList>
            <person name="Tassone E.E."/>
        </authorList>
    </citation>
    <scope>NUCLEOTIDE SEQUENCE</scope>
</reference>
<dbReference type="GO" id="GO:0071040">
    <property type="term" value="P:nuclear polyadenylation-dependent antisense transcript catabolic process"/>
    <property type="evidence" value="ECO:0007669"/>
    <property type="project" value="TreeGrafter"/>
</dbReference>
<evidence type="ECO:0000256" key="2">
    <source>
        <dbReference type="ARBA" id="ARBA00022552"/>
    </source>
</evidence>
<dbReference type="GO" id="GO:0071037">
    <property type="term" value="P:nuclear polyadenylation-dependent snRNA catabolic process"/>
    <property type="evidence" value="ECO:0007669"/>
    <property type="project" value="TreeGrafter"/>
</dbReference>
<accession>A0A1B6E770</accession>
<dbReference type="InterPro" id="IPR045092">
    <property type="entry name" value="Rrp6-like"/>
</dbReference>
<dbReference type="SUPFAM" id="SSF47819">
    <property type="entry name" value="HRDC-like"/>
    <property type="match status" value="1"/>
</dbReference>
<feature type="compositionally biased region" description="Basic residues" evidence="6">
    <location>
        <begin position="776"/>
        <end position="788"/>
    </location>
</feature>
<evidence type="ECO:0000256" key="1">
    <source>
        <dbReference type="ARBA" id="ARBA00004123"/>
    </source>
</evidence>
<dbReference type="EMBL" id="GEDC01003517">
    <property type="protein sequence ID" value="JAS33781.1"/>
    <property type="molecule type" value="Transcribed_RNA"/>
</dbReference>
<dbReference type="SMART" id="SM00474">
    <property type="entry name" value="35EXOc"/>
    <property type="match status" value="1"/>
</dbReference>
<dbReference type="PANTHER" id="PTHR12124">
    <property type="entry name" value="POLYMYOSITIS/SCLERODERMA AUTOANTIGEN-RELATED"/>
    <property type="match status" value="1"/>
</dbReference>
<dbReference type="FunFam" id="1.10.150.80:FF:000001">
    <property type="entry name" value="Putative exosome component 10"/>
    <property type="match status" value="1"/>
</dbReference>
<evidence type="ECO:0000256" key="4">
    <source>
        <dbReference type="ARBA" id="ARBA00023242"/>
    </source>
</evidence>
<dbReference type="InterPro" id="IPR002562">
    <property type="entry name" value="3'-5'_exonuclease_dom"/>
</dbReference>
<dbReference type="InterPro" id="IPR012588">
    <property type="entry name" value="Exosome-assoc_fac_Rrp6_N"/>
</dbReference>
<feature type="region of interest" description="Disordered" evidence="6">
    <location>
        <begin position="759"/>
        <end position="800"/>
    </location>
</feature>
<dbReference type="GO" id="GO:0071035">
    <property type="term" value="P:nuclear polyadenylation-dependent rRNA catabolic process"/>
    <property type="evidence" value="ECO:0007669"/>
    <property type="project" value="TreeGrafter"/>
</dbReference>
<dbReference type="InterPro" id="IPR010997">
    <property type="entry name" value="HRDC-like_sf"/>
</dbReference>
<sequence length="800" mass="93255">MDSEENTSRELIKGFDSFEDFLKTGFQSVMGAIIASNKLPKGDQWDYYKTFPSFNGIMDNQATKVVDLMSIILKHQGIQQNIARRDIEEKYDLVVDTNDVILERVGIMLDELNGIQKNQNSANFEERTFSPVISGSWNVDDSDQNKEKGPRAKRFLFHSKNVEKPQIHFKDGVDNFKKYFKPQLKDKPNALKPLHESIVFINEEEGFTHPYQHEIDAFVQSLSDKDFKKMNPIKPRPLQQTPLLYVDTEKTLNILIEELRADERKELAVDVEYHSYRSFQGFTCLIQLSTRTKDYIVDTIALRDKLYILNEFFTDPSITKVLHGADFDIPWLQKDLNIYIVNMFDTRVAASKLGFNKQNLAHLLKTYCMVHADKNYQLYDWRTRPLPERALVYAREDTHYLLYIHDNLKNDLIGDGNSNVTVSTYFQSAEICKSRYIMPVYKADAYKDILKRAKKRFDNRQLTALQGLHEWRDKIARKEDESTGYTLPNHMLLQIAENLPREMQGILASCNPIPPLVRQNLYDLHEIVLKGRQEPYMEPVVVEELMQIRPLEQTPVNFEAPLHCPHDLTQTRDFQPNLPTLLGGHKLNILVEATLINEKPQMSILSFYQDNEDLNDSQLEKQHVNFLSPYDRYKKVLVYLSECKQQKEKNQKMNAEKSLDIKETSNVKNEQEEEVTGIVKIQATESNLEQTEEIVFIEEKEIKRESVQFVPMPTPKLPNQKSQGKKTKRNIQDQDGSNKKLKTEFRPFDYSKVDFNKFQSGPASSINRAPQEHFKARGQKKKSFKKFNQKSMSFSKNKWN</sequence>
<dbReference type="InterPro" id="IPR002121">
    <property type="entry name" value="HRDC_dom"/>
</dbReference>
<dbReference type="SUPFAM" id="SSF53098">
    <property type="entry name" value="Ribonuclease H-like"/>
    <property type="match status" value="1"/>
</dbReference>
<dbReference type="GO" id="GO:0000175">
    <property type="term" value="F:3'-5'-RNA exonuclease activity"/>
    <property type="evidence" value="ECO:0007669"/>
    <property type="project" value="InterPro"/>
</dbReference>
<dbReference type="AlphaFoldDB" id="A0A1B6E770"/>
<dbReference type="Gene3D" id="3.30.420.10">
    <property type="entry name" value="Ribonuclease H-like superfamily/Ribonuclease H"/>
    <property type="match status" value="1"/>
</dbReference>
<protein>
    <recommendedName>
        <fullName evidence="7">HRDC domain-containing protein</fullName>
    </recommendedName>
</protein>
<dbReference type="GO" id="GO:0071044">
    <property type="term" value="P:histone mRNA catabolic process"/>
    <property type="evidence" value="ECO:0007669"/>
    <property type="project" value="TreeGrafter"/>
</dbReference>
<evidence type="ECO:0000256" key="5">
    <source>
        <dbReference type="ARBA" id="ARBA00043957"/>
    </source>
</evidence>
<evidence type="ECO:0000256" key="3">
    <source>
        <dbReference type="ARBA" id="ARBA00022835"/>
    </source>
</evidence>
<dbReference type="SMART" id="SM00341">
    <property type="entry name" value="HRDC"/>
    <property type="match status" value="1"/>
</dbReference>
<feature type="compositionally biased region" description="Basic and acidic residues" evidence="6">
    <location>
        <begin position="730"/>
        <end position="743"/>
    </location>
</feature>
<dbReference type="GO" id="GO:0005730">
    <property type="term" value="C:nucleolus"/>
    <property type="evidence" value="ECO:0007669"/>
    <property type="project" value="TreeGrafter"/>
</dbReference>
<dbReference type="PANTHER" id="PTHR12124:SF47">
    <property type="entry name" value="EXOSOME COMPONENT 10"/>
    <property type="match status" value="1"/>
</dbReference>
<dbReference type="GO" id="GO:0071038">
    <property type="term" value="P:TRAMP-dependent tRNA surveillance pathway"/>
    <property type="evidence" value="ECO:0007669"/>
    <property type="project" value="TreeGrafter"/>
</dbReference>
<comment type="similarity">
    <text evidence="5">Belongs to the exosome component 10/RRP6 family.</text>
</comment>
<organism evidence="8">
    <name type="scientific">Clastoptera arizonana</name>
    <name type="common">Arizona spittle bug</name>
    <dbReference type="NCBI Taxonomy" id="38151"/>
    <lineage>
        <taxon>Eukaryota</taxon>
        <taxon>Metazoa</taxon>
        <taxon>Ecdysozoa</taxon>
        <taxon>Arthropoda</taxon>
        <taxon>Hexapoda</taxon>
        <taxon>Insecta</taxon>
        <taxon>Pterygota</taxon>
        <taxon>Neoptera</taxon>
        <taxon>Paraneoptera</taxon>
        <taxon>Hemiptera</taxon>
        <taxon>Auchenorrhyncha</taxon>
        <taxon>Cercopoidea</taxon>
        <taxon>Clastopteridae</taxon>
        <taxon>Clastoptera</taxon>
    </lineage>
</organism>
<dbReference type="GO" id="GO:0000166">
    <property type="term" value="F:nucleotide binding"/>
    <property type="evidence" value="ECO:0007669"/>
    <property type="project" value="InterPro"/>
</dbReference>
<dbReference type="Gene3D" id="1.10.150.80">
    <property type="entry name" value="HRDC domain"/>
    <property type="match status" value="1"/>
</dbReference>
<keyword evidence="4" id="KW-0539">Nucleus</keyword>
<feature type="compositionally biased region" description="Low complexity" evidence="6">
    <location>
        <begin position="789"/>
        <end position="800"/>
    </location>
</feature>
<evidence type="ECO:0000256" key="6">
    <source>
        <dbReference type="SAM" id="MobiDB-lite"/>
    </source>
</evidence>
<keyword evidence="2" id="KW-0698">rRNA processing</keyword>
<dbReference type="Pfam" id="PF00570">
    <property type="entry name" value="HRDC"/>
    <property type="match status" value="1"/>
</dbReference>
<keyword evidence="3" id="KW-0271">Exosome</keyword>
<gene>
    <name evidence="8" type="ORF">g.33610</name>
</gene>
<dbReference type="PROSITE" id="PS50967">
    <property type="entry name" value="HRDC"/>
    <property type="match status" value="1"/>
</dbReference>
<dbReference type="InterPro" id="IPR012337">
    <property type="entry name" value="RNaseH-like_sf"/>
</dbReference>
<dbReference type="InterPro" id="IPR036397">
    <property type="entry name" value="RNaseH_sf"/>
</dbReference>
<dbReference type="GO" id="GO:0000176">
    <property type="term" value="C:nuclear exosome (RNase complex)"/>
    <property type="evidence" value="ECO:0007669"/>
    <property type="project" value="InterPro"/>
</dbReference>
<name>A0A1B6E770_9HEMI</name>
<dbReference type="GO" id="GO:0071039">
    <property type="term" value="P:nuclear polyadenylation-dependent CUT catabolic process"/>
    <property type="evidence" value="ECO:0007669"/>
    <property type="project" value="TreeGrafter"/>
</dbReference>
<feature type="compositionally biased region" description="Polar residues" evidence="6">
    <location>
        <begin position="759"/>
        <end position="768"/>
    </location>
</feature>
<dbReference type="GO" id="GO:0003727">
    <property type="term" value="F:single-stranded RNA binding"/>
    <property type="evidence" value="ECO:0007669"/>
    <property type="project" value="TreeGrafter"/>
</dbReference>
<dbReference type="GO" id="GO:0071051">
    <property type="term" value="P:poly(A)-dependent snoRNA 3'-end processing"/>
    <property type="evidence" value="ECO:0007669"/>
    <property type="project" value="TreeGrafter"/>
</dbReference>
<dbReference type="Pfam" id="PF01612">
    <property type="entry name" value="DNA_pol_A_exo1"/>
    <property type="match status" value="1"/>
</dbReference>
<comment type="subcellular location">
    <subcellularLocation>
        <location evidence="1">Nucleus</location>
    </subcellularLocation>
</comment>
<dbReference type="GO" id="GO:0000467">
    <property type="term" value="P:exonucleolytic trimming to generate mature 3'-end of 5.8S rRNA from tricistronic rRNA transcript (SSU-rRNA, 5.8S rRNA, LSU-rRNA)"/>
    <property type="evidence" value="ECO:0007669"/>
    <property type="project" value="InterPro"/>
</dbReference>